<dbReference type="Proteomes" id="UP000807306">
    <property type="component" value="Unassembled WGS sequence"/>
</dbReference>
<sequence>MRFSALASIVFSLASIAIASPVDTEEKSSLTERGNGSEIVYLVTCNGQPHASKAVYYSNWQDSQTYGAHSPNSISGTNNGFTSATNFITYSFSDTILAVGIDTYDPGWYQVAGLLIDEQRLQAPATV</sequence>
<reference evidence="2" key="1">
    <citation type="submission" date="2020-11" db="EMBL/GenBank/DDBJ databases">
        <authorList>
            <consortium name="DOE Joint Genome Institute"/>
            <person name="Ahrendt S."/>
            <person name="Riley R."/>
            <person name="Andreopoulos W."/>
            <person name="Labutti K."/>
            <person name="Pangilinan J."/>
            <person name="Ruiz-Duenas F.J."/>
            <person name="Barrasa J.M."/>
            <person name="Sanchez-Garcia M."/>
            <person name="Camarero S."/>
            <person name="Miyauchi S."/>
            <person name="Serrano A."/>
            <person name="Linde D."/>
            <person name="Babiker R."/>
            <person name="Drula E."/>
            <person name="Ayuso-Fernandez I."/>
            <person name="Pacheco R."/>
            <person name="Padilla G."/>
            <person name="Ferreira P."/>
            <person name="Barriuso J."/>
            <person name="Kellner H."/>
            <person name="Castanera R."/>
            <person name="Alfaro M."/>
            <person name="Ramirez L."/>
            <person name="Pisabarro A.G."/>
            <person name="Kuo A."/>
            <person name="Tritt A."/>
            <person name="Lipzen A."/>
            <person name="He G."/>
            <person name="Yan M."/>
            <person name="Ng V."/>
            <person name="Cullen D."/>
            <person name="Martin F."/>
            <person name="Rosso M.-N."/>
            <person name="Henrissat B."/>
            <person name="Hibbett D."/>
            <person name="Martinez A.T."/>
            <person name="Grigoriev I.V."/>
        </authorList>
    </citation>
    <scope>NUCLEOTIDE SEQUENCE</scope>
    <source>
        <strain evidence="2">CBS 506.95</strain>
    </source>
</reference>
<keyword evidence="3" id="KW-1185">Reference proteome</keyword>
<accession>A0A9P6JKB6</accession>
<organism evidence="2 3">
    <name type="scientific">Crepidotus variabilis</name>
    <dbReference type="NCBI Taxonomy" id="179855"/>
    <lineage>
        <taxon>Eukaryota</taxon>
        <taxon>Fungi</taxon>
        <taxon>Dikarya</taxon>
        <taxon>Basidiomycota</taxon>
        <taxon>Agaricomycotina</taxon>
        <taxon>Agaricomycetes</taxon>
        <taxon>Agaricomycetidae</taxon>
        <taxon>Agaricales</taxon>
        <taxon>Agaricineae</taxon>
        <taxon>Crepidotaceae</taxon>
        <taxon>Crepidotus</taxon>
    </lineage>
</organism>
<dbReference type="OrthoDB" id="2863512at2759"/>
<dbReference type="AlphaFoldDB" id="A0A9P6JKB6"/>
<comment type="caution">
    <text evidence="2">The sequence shown here is derived from an EMBL/GenBank/DDBJ whole genome shotgun (WGS) entry which is preliminary data.</text>
</comment>
<evidence type="ECO:0000256" key="1">
    <source>
        <dbReference type="SAM" id="SignalP"/>
    </source>
</evidence>
<protein>
    <submittedName>
        <fullName evidence="2">Uncharacterized protein</fullName>
    </submittedName>
</protein>
<feature type="signal peptide" evidence="1">
    <location>
        <begin position="1"/>
        <end position="19"/>
    </location>
</feature>
<keyword evidence="1" id="KW-0732">Signal</keyword>
<evidence type="ECO:0000313" key="2">
    <source>
        <dbReference type="EMBL" id="KAF9523639.1"/>
    </source>
</evidence>
<proteinExistence type="predicted"/>
<dbReference type="EMBL" id="MU157913">
    <property type="protein sequence ID" value="KAF9523639.1"/>
    <property type="molecule type" value="Genomic_DNA"/>
</dbReference>
<feature type="chain" id="PRO_5040364629" evidence="1">
    <location>
        <begin position="20"/>
        <end position="127"/>
    </location>
</feature>
<gene>
    <name evidence="2" type="ORF">CPB83DRAFT_898587</name>
</gene>
<evidence type="ECO:0000313" key="3">
    <source>
        <dbReference type="Proteomes" id="UP000807306"/>
    </source>
</evidence>
<name>A0A9P6JKB6_9AGAR</name>